<evidence type="ECO:0000313" key="3">
    <source>
        <dbReference type="Proteomes" id="UP000621898"/>
    </source>
</evidence>
<gene>
    <name evidence="2" type="ORF">GCM10008098_11940</name>
</gene>
<organism evidence="2 3">
    <name type="scientific">Rhodanobacter panaciterrae</name>
    <dbReference type="NCBI Taxonomy" id="490572"/>
    <lineage>
        <taxon>Bacteria</taxon>
        <taxon>Pseudomonadati</taxon>
        <taxon>Pseudomonadota</taxon>
        <taxon>Gammaproteobacteria</taxon>
        <taxon>Lysobacterales</taxon>
        <taxon>Rhodanobacteraceae</taxon>
        <taxon>Rhodanobacter</taxon>
    </lineage>
</organism>
<evidence type="ECO:0000313" key="2">
    <source>
        <dbReference type="EMBL" id="GGY20886.1"/>
    </source>
</evidence>
<evidence type="ECO:0008006" key="4">
    <source>
        <dbReference type="Google" id="ProtNLM"/>
    </source>
</evidence>
<dbReference type="EMBL" id="BMXT01000001">
    <property type="protein sequence ID" value="GGY20886.1"/>
    <property type="molecule type" value="Genomic_DNA"/>
</dbReference>
<keyword evidence="1" id="KW-0812">Transmembrane</keyword>
<feature type="transmembrane region" description="Helical" evidence="1">
    <location>
        <begin position="12"/>
        <end position="34"/>
    </location>
</feature>
<keyword evidence="1" id="KW-1133">Transmembrane helix</keyword>
<keyword evidence="3" id="KW-1185">Reference proteome</keyword>
<evidence type="ECO:0000256" key="1">
    <source>
        <dbReference type="SAM" id="Phobius"/>
    </source>
</evidence>
<sequence>MPPVPVPSPVVVVVLVLVVVLLLDVAGFLVVLAVSVEWFALDDEEAGAPVELGLAVTHVPLMASQ</sequence>
<comment type="caution">
    <text evidence="2">The sequence shown here is derived from an EMBL/GenBank/DDBJ whole genome shotgun (WGS) entry which is preliminary data.</text>
</comment>
<name>A0ABQ2ZQF9_9GAMM</name>
<protein>
    <recommendedName>
        <fullName evidence="4">Secreted peptide</fullName>
    </recommendedName>
</protein>
<keyword evidence="1" id="KW-0472">Membrane</keyword>
<dbReference type="Proteomes" id="UP000621898">
    <property type="component" value="Unassembled WGS sequence"/>
</dbReference>
<reference evidence="3" key="1">
    <citation type="journal article" date="2019" name="Int. J. Syst. Evol. Microbiol.">
        <title>The Global Catalogue of Microorganisms (GCM) 10K type strain sequencing project: providing services to taxonomists for standard genome sequencing and annotation.</title>
        <authorList>
            <consortium name="The Broad Institute Genomics Platform"/>
            <consortium name="The Broad Institute Genome Sequencing Center for Infectious Disease"/>
            <person name="Wu L."/>
            <person name="Ma J."/>
        </authorList>
    </citation>
    <scope>NUCLEOTIDE SEQUENCE [LARGE SCALE GENOMIC DNA]</scope>
    <source>
        <strain evidence="3">KCTC 22232</strain>
    </source>
</reference>
<proteinExistence type="predicted"/>
<accession>A0ABQ2ZQF9</accession>